<name>A0ACA9KSD5_9GLOM</name>
<reference evidence="1" key="1">
    <citation type="submission" date="2021-06" db="EMBL/GenBank/DDBJ databases">
        <authorList>
            <person name="Kallberg Y."/>
            <person name="Tangrot J."/>
            <person name="Rosling A."/>
        </authorList>
    </citation>
    <scope>NUCLEOTIDE SEQUENCE</scope>
    <source>
        <strain evidence="1">28 12/20/2015</strain>
    </source>
</reference>
<organism evidence="1 2">
    <name type="scientific">Cetraspora pellucida</name>
    <dbReference type="NCBI Taxonomy" id="1433469"/>
    <lineage>
        <taxon>Eukaryota</taxon>
        <taxon>Fungi</taxon>
        <taxon>Fungi incertae sedis</taxon>
        <taxon>Mucoromycota</taxon>
        <taxon>Glomeromycotina</taxon>
        <taxon>Glomeromycetes</taxon>
        <taxon>Diversisporales</taxon>
        <taxon>Gigasporaceae</taxon>
        <taxon>Cetraspora</taxon>
    </lineage>
</organism>
<dbReference type="Proteomes" id="UP000789366">
    <property type="component" value="Unassembled WGS sequence"/>
</dbReference>
<evidence type="ECO:0000313" key="2">
    <source>
        <dbReference type="Proteomes" id="UP000789366"/>
    </source>
</evidence>
<sequence length="98" mass="11593">IYVEKNYNDLIDNEKVKNNNYLKIDQLLKNLNINLDNNETINKLSDISNKINELKELYDNYLKVDQIMKNLDIHFTPKTSLDEKLTDIVSCTKNLNKF</sequence>
<feature type="non-terminal residue" evidence="1">
    <location>
        <position position="1"/>
    </location>
</feature>
<protein>
    <submittedName>
        <fullName evidence="1">8462_t:CDS:1</fullName>
    </submittedName>
</protein>
<keyword evidence="2" id="KW-1185">Reference proteome</keyword>
<proteinExistence type="predicted"/>
<comment type="caution">
    <text evidence="1">The sequence shown here is derived from an EMBL/GenBank/DDBJ whole genome shotgun (WGS) entry which is preliminary data.</text>
</comment>
<gene>
    <name evidence="1" type="ORF">SPELUC_LOCUS2475</name>
</gene>
<dbReference type="EMBL" id="CAJVPW010001645">
    <property type="protein sequence ID" value="CAG8489020.1"/>
    <property type="molecule type" value="Genomic_DNA"/>
</dbReference>
<accession>A0ACA9KSD5</accession>
<evidence type="ECO:0000313" key="1">
    <source>
        <dbReference type="EMBL" id="CAG8489020.1"/>
    </source>
</evidence>